<dbReference type="GO" id="GO:0004803">
    <property type="term" value="F:transposase activity"/>
    <property type="evidence" value="ECO:0007669"/>
    <property type="project" value="InterPro"/>
</dbReference>
<dbReference type="EMBL" id="SNZK01000030">
    <property type="protein sequence ID" value="TDR50236.1"/>
    <property type="molecule type" value="Genomic_DNA"/>
</dbReference>
<evidence type="ECO:0000313" key="3">
    <source>
        <dbReference type="Proteomes" id="UP000295558"/>
    </source>
</evidence>
<accession>A0A4V3DNZ0</accession>
<dbReference type="Proteomes" id="UP000295558">
    <property type="component" value="Unassembled WGS sequence"/>
</dbReference>
<gene>
    <name evidence="2" type="ORF">DFP96_1302</name>
</gene>
<organism evidence="2 3">
    <name type="scientific">Listeria rocourtiae</name>
    <dbReference type="NCBI Taxonomy" id="647910"/>
    <lineage>
        <taxon>Bacteria</taxon>
        <taxon>Bacillati</taxon>
        <taxon>Bacillota</taxon>
        <taxon>Bacilli</taxon>
        <taxon>Bacillales</taxon>
        <taxon>Listeriaceae</taxon>
        <taxon>Listeria</taxon>
    </lineage>
</organism>
<dbReference type="OrthoDB" id="9790935at2"/>
<dbReference type="InterPro" id="IPR002525">
    <property type="entry name" value="Transp_IS110-like_N"/>
</dbReference>
<name>A0A4V3DNZ0_9LIST</name>
<keyword evidence="3" id="KW-1185">Reference proteome</keyword>
<dbReference type="GO" id="GO:0003677">
    <property type="term" value="F:DNA binding"/>
    <property type="evidence" value="ECO:0007669"/>
    <property type="project" value="InterPro"/>
</dbReference>
<feature type="domain" description="Transposase IS110-like N-terminal" evidence="1">
    <location>
        <begin position="3"/>
        <end position="53"/>
    </location>
</feature>
<dbReference type="Pfam" id="PF01548">
    <property type="entry name" value="DEDD_Tnp_IS110"/>
    <property type="match status" value="1"/>
</dbReference>
<sequence>MPENIMIGMETTGDYWLSIYPFLHRLDFPVTAFNSIQSDVLRDFYIRKTETDAV</sequence>
<dbReference type="AlphaFoldDB" id="A0A4V3DNZ0"/>
<evidence type="ECO:0000259" key="1">
    <source>
        <dbReference type="Pfam" id="PF01548"/>
    </source>
</evidence>
<evidence type="ECO:0000313" key="2">
    <source>
        <dbReference type="EMBL" id="TDR50236.1"/>
    </source>
</evidence>
<dbReference type="GO" id="GO:0006313">
    <property type="term" value="P:DNA transposition"/>
    <property type="evidence" value="ECO:0007669"/>
    <property type="project" value="InterPro"/>
</dbReference>
<dbReference type="RefSeq" id="WP_133621235.1">
    <property type="nucleotide sequence ID" value="NZ_SNZK01000030.1"/>
</dbReference>
<comment type="caution">
    <text evidence="2">The sequence shown here is derived from an EMBL/GenBank/DDBJ whole genome shotgun (WGS) entry which is preliminary data.</text>
</comment>
<reference evidence="2 3" key="1">
    <citation type="submission" date="2019-03" db="EMBL/GenBank/DDBJ databases">
        <title>Genomic Encyclopedia of Type Strains, Phase III (KMG-III): the genomes of soil and plant-associated and newly described type strains.</title>
        <authorList>
            <person name="Whitman W."/>
        </authorList>
    </citation>
    <scope>NUCLEOTIDE SEQUENCE [LARGE SCALE GENOMIC DNA]</scope>
    <source>
        <strain evidence="2 3">CECT 7972</strain>
    </source>
</reference>
<protein>
    <submittedName>
        <fullName evidence="2">Transposase</fullName>
    </submittedName>
</protein>
<proteinExistence type="predicted"/>